<dbReference type="EMBL" id="HBJA01080988">
    <property type="protein sequence ID" value="CAE0817149.1"/>
    <property type="molecule type" value="Transcribed_RNA"/>
</dbReference>
<evidence type="ECO:0000313" key="1">
    <source>
        <dbReference type="EMBL" id="CAE0817149.1"/>
    </source>
</evidence>
<name>A0A7S4FW50_9EUGL</name>
<reference evidence="1" key="1">
    <citation type="submission" date="2021-01" db="EMBL/GenBank/DDBJ databases">
        <authorList>
            <person name="Corre E."/>
            <person name="Pelletier E."/>
            <person name="Niang G."/>
            <person name="Scheremetjew M."/>
            <person name="Finn R."/>
            <person name="Kale V."/>
            <person name="Holt S."/>
            <person name="Cochrane G."/>
            <person name="Meng A."/>
            <person name="Brown T."/>
            <person name="Cohen L."/>
        </authorList>
    </citation>
    <scope>NUCLEOTIDE SEQUENCE</scope>
    <source>
        <strain evidence="1">CCMP1594</strain>
    </source>
</reference>
<proteinExistence type="predicted"/>
<sequence>MPRDVGKLDCSALGDASVQWSDATRQITVFVLITISHPIKGCLRRKLPSSTYQFTVRGPNRNPKTKMGNRDQVQVASSAVSSNYLERNAALQWTAMCTAFGLQHCSSQQECLHDHDFFCTSFSFHSAPRATCNDLLELARGSL</sequence>
<gene>
    <name evidence="1" type="ORF">EGYM00163_LOCUS28311</name>
</gene>
<organism evidence="1">
    <name type="scientific">Eutreptiella gymnastica</name>
    <dbReference type="NCBI Taxonomy" id="73025"/>
    <lineage>
        <taxon>Eukaryota</taxon>
        <taxon>Discoba</taxon>
        <taxon>Euglenozoa</taxon>
        <taxon>Euglenida</taxon>
        <taxon>Spirocuta</taxon>
        <taxon>Euglenophyceae</taxon>
        <taxon>Eutreptiales</taxon>
        <taxon>Eutreptiaceae</taxon>
        <taxon>Eutreptiella</taxon>
    </lineage>
</organism>
<protein>
    <submittedName>
        <fullName evidence="1">Uncharacterized protein</fullName>
    </submittedName>
</protein>
<dbReference type="AlphaFoldDB" id="A0A7S4FW50"/>
<accession>A0A7S4FW50</accession>